<keyword evidence="1" id="KW-0472">Membrane</keyword>
<evidence type="ECO:0000256" key="1">
    <source>
        <dbReference type="SAM" id="Phobius"/>
    </source>
</evidence>
<keyword evidence="1" id="KW-1133">Transmembrane helix</keyword>
<keyword evidence="3" id="KW-1185">Reference proteome</keyword>
<dbReference type="AlphaFoldDB" id="A0A940NNS9"/>
<feature type="transmembrane region" description="Helical" evidence="1">
    <location>
        <begin position="92"/>
        <end position="114"/>
    </location>
</feature>
<dbReference type="RefSeq" id="WP_209402340.1">
    <property type="nucleotide sequence ID" value="NZ_JAGIYQ010000002.1"/>
</dbReference>
<reference evidence="2" key="1">
    <citation type="submission" date="2021-04" db="EMBL/GenBank/DDBJ databases">
        <title>Genome seq and assembly of Bacillus sp.</title>
        <authorList>
            <person name="Chhetri G."/>
        </authorList>
    </citation>
    <scope>NUCLEOTIDE SEQUENCE</scope>
    <source>
        <strain evidence="2">RG28</strain>
    </source>
</reference>
<comment type="caution">
    <text evidence="2">The sequence shown here is derived from an EMBL/GenBank/DDBJ whole genome shotgun (WGS) entry which is preliminary data.</text>
</comment>
<sequence>MYRHKKNPFNKQKKNYARDYNEEYSTEFMPTTRYTEGNISESTIFTLWIGYTGLFLSLFSLFMLPVLLGIIGTAIGIYTVSKGQRALGYTTIGFGLFSILISVFYNLMFIVSAII</sequence>
<gene>
    <name evidence="2" type="ORF">J5Y03_02850</name>
</gene>
<dbReference type="PANTHER" id="PTHR40040">
    <property type="entry name" value="SMALL HYDROPHOBIC PROTEIN-RELATED"/>
    <property type="match status" value="1"/>
</dbReference>
<evidence type="ECO:0000313" key="3">
    <source>
        <dbReference type="Proteomes" id="UP000682134"/>
    </source>
</evidence>
<protein>
    <submittedName>
        <fullName evidence="2">Permease</fullName>
    </submittedName>
</protein>
<proteinExistence type="predicted"/>
<accession>A0A940NNS9</accession>
<dbReference type="EMBL" id="JAGIYQ010000002">
    <property type="protein sequence ID" value="MBP0724121.1"/>
    <property type="molecule type" value="Genomic_DNA"/>
</dbReference>
<dbReference type="InterPro" id="IPR055338">
    <property type="entry name" value="YqfX-like"/>
</dbReference>
<name>A0A940NNS9_9BACI</name>
<dbReference type="PANTHER" id="PTHR40040:SF1">
    <property type="entry name" value="MEMBRANE PROTEIN"/>
    <property type="match status" value="1"/>
</dbReference>
<feature type="transmembrane region" description="Helical" evidence="1">
    <location>
        <begin position="54"/>
        <end position="80"/>
    </location>
</feature>
<organism evidence="2 3">
    <name type="scientific">Gottfriedia endophytica</name>
    <dbReference type="NCBI Taxonomy" id="2820819"/>
    <lineage>
        <taxon>Bacteria</taxon>
        <taxon>Bacillati</taxon>
        <taxon>Bacillota</taxon>
        <taxon>Bacilli</taxon>
        <taxon>Bacillales</taxon>
        <taxon>Bacillaceae</taxon>
        <taxon>Gottfriedia</taxon>
    </lineage>
</organism>
<keyword evidence="1" id="KW-0812">Transmembrane</keyword>
<evidence type="ECO:0000313" key="2">
    <source>
        <dbReference type="EMBL" id="MBP0724121.1"/>
    </source>
</evidence>
<dbReference type="Proteomes" id="UP000682134">
    <property type="component" value="Unassembled WGS sequence"/>
</dbReference>